<name>A0A1H0C9Q6_9HYPH</name>
<reference evidence="2 3" key="1">
    <citation type="submission" date="2016-10" db="EMBL/GenBank/DDBJ databases">
        <authorList>
            <person name="de Groot N.N."/>
        </authorList>
    </citation>
    <scope>NUCLEOTIDE SEQUENCE [LARGE SCALE GENOMIC DNA]</scope>
    <source>
        <strain evidence="3">L7-484,KACC 16230,DSM 25025</strain>
    </source>
</reference>
<dbReference type="STRING" id="1166073.SAMN05192530_101202"/>
<proteinExistence type="predicted"/>
<keyword evidence="1" id="KW-0812">Transmembrane</keyword>
<dbReference type="AlphaFoldDB" id="A0A1H0C9Q6"/>
<evidence type="ECO:0000256" key="1">
    <source>
        <dbReference type="SAM" id="Phobius"/>
    </source>
</evidence>
<gene>
    <name evidence="2" type="ORF">SAMN05192530_101202</name>
</gene>
<accession>A0A1H0C9Q6</accession>
<evidence type="ECO:0000313" key="2">
    <source>
        <dbReference type="EMBL" id="SDN54599.1"/>
    </source>
</evidence>
<keyword evidence="1" id="KW-0472">Membrane</keyword>
<dbReference type="RefSeq" id="WP_090667599.1">
    <property type="nucleotide sequence ID" value="NZ_FNIT01000001.1"/>
</dbReference>
<dbReference type="Proteomes" id="UP000198793">
    <property type="component" value="Unassembled WGS sequence"/>
</dbReference>
<keyword evidence="1" id="KW-1133">Transmembrane helix</keyword>
<feature type="transmembrane region" description="Helical" evidence="1">
    <location>
        <begin position="32"/>
        <end position="49"/>
    </location>
</feature>
<evidence type="ECO:0000313" key="3">
    <source>
        <dbReference type="Proteomes" id="UP000198793"/>
    </source>
</evidence>
<dbReference type="EMBL" id="FNIT01000001">
    <property type="protein sequence ID" value="SDN54599.1"/>
    <property type="molecule type" value="Genomic_DNA"/>
</dbReference>
<keyword evidence="3" id="KW-1185">Reference proteome</keyword>
<protein>
    <submittedName>
        <fullName evidence="2">Uncharacterized protein</fullName>
    </submittedName>
</protein>
<organism evidence="2 3">
    <name type="scientific">Aureimonas jatrophae</name>
    <dbReference type="NCBI Taxonomy" id="1166073"/>
    <lineage>
        <taxon>Bacteria</taxon>
        <taxon>Pseudomonadati</taxon>
        <taxon>Pseudomonadota</taxon>
        <taxon>Alphaproteobacteria</taxon>
        <taxon>Hyphomicrobiales</taxon>
        <taxon>Aurantimonadaceae</taxon>
        <taxon>Aureimonas</taxon>
    </lineage>
</organism>
<sequence length="52" mass="6040">MNKLFSVLLIALMAFHLWRPLGWPGLRRRGDFWRIAIVGLVLFGLDAVLRPH</sequence>